<comment type="caution">
    <text evidence="1">The sequence shown here is derived from an EMBL/GenBank/DDBJ whole genome shotgun (WGS) entry which is preliminary data.</text>
</comment>
<proteinExistence type="predicted"/>
<reference evidence="2" key="1">
    <citation type="submission" date="2017-09" db="EMBL/GenBank/DDBJ databases">
        <title>Depth-based differentiation of microbial function through sediment-hosted aquifers and enrichment of novel symbionts in the deep terrestrial subsurface.</title>
        <authorList>
            <person name="Probst A.J."/>
            <person name="Ladd B."/>
            <person name="Jarett J.K."/>
            <person name="Geller-Mcgrath D.E."/>
            <person name="Sieber C.M.K."/>
            <person name="Emerson J.B."/>
            <person name="Anantharaman K."/>
            <person name="Thomas B.C."/>
            <person name="Malmstrom R."/>
            <person name="Stieglmeier M."/>
            <person name="Klingl A."/>
            <person name="Woyke T."/>
            <person name="Ryan C.M."/>
            <person name="Banfield J.F."/>
        </authorList>
    </citation>
    <scope>NUCLEOTIDE SEQUENCE [LARGE SCALE GENOMIC DNA]</scope>
</reference>
<gene>
    <name evidence="1" type="ORF">COS25_01920</name>
</gene>
<evidence type="ECO:0000313" key="2">
    <source>
        <dbReference type="Proteomes" id="UP000230864"/>
    </source>
</evidence>
<accession>A0A2M7D9D2</accession>
<evidence type="ECO:0000313" key="1">
    <source>
        <dbReference type="EMBL" id="PIV45059.1"/>
    </source>
</evidence>
<dbReference type="AlphaFoldDB" id="A0A2M7D9D2"/>
<name>A0A2M7D9D2_9BACT</name>
<organism evidence="1 2">
    <name type="scientific">Candidatus Nealsonbacteria bacterium CG02_land_8_20_14_3_00_37_10</name>
    <dbReference type="NCBI Taxonomy" id="1974699"/>
    <lineage>
        <taxon>Bacteria</taxon>
        <taxon>Candidatus Nealsoniibacteriota</taxon>
    </lineage>
</organism>
<sequence length="223" mass="26543">MVNKVLELRYLKNNVNDQCVPITLFVVCKNQFEKDKRVKFSEISFNNIKKWTHWGDKHTLDLLKVMPEKDNKIYHACFQGTFNITSFHIELNSNIRIFNIRLESKYEFTSKDIEDKLLEGKCPMIMINPQYVNEAEQNITKHRMVRGDPEISHFIAIHGINNGKRCFIYDCNLPHDNDEVLSEENIKCEAKFDILRKYSKDITNRLYWFELIDKSEKTNLLPY</sequence>
<dbReference type="Proteomes" id="UP000230864">
    <property type="component" value="Unassembled WGS sequence"/>
</dbReference>
<protein>
    <submittedName>
        <fullName evidence="1">Uncharacterized protein</fullName>
    </submittedName>
</protein>
<dbReference type="EMBL" id="PETZ01000037">
    <property type="protein sequence ID" value="PIV45059.1"/>
    <property type="molecule type" value="Genomic_DNA"/>
</dbReference>